<proteinExistence type="inferred from homology"/>
<evidence type="ECO:0000256" key="2">
    <source>
        <dbReference type="ARBA" id="ARBA00023235"/>
    </source>
</evidence>
<comment type="caution">
    <text evidence="4">The sequence shown here is derived from an EMBL/GenBank/DDBJ whole genome shotgun (WGS) entry which is preliminary data.</text>
</comment>
<feature type="domain" description="4-oxalocrotonate tautomerase-like" evidence="3">
    <location>
        <begin position="2"/>
        <end position="61"/>
    </location>
</feature>
<dbReference type="Gene3D" id="3.30.429.10">
    <property type="entry name" value="Macrophage Migration Inhibitory Factor"/>
    <property type="match status" value="2"/>
</dbReference>
<keyword evidence="2" id="KW-0413">Isomerase</keyword>
<gene>
    <name evidence="4" type="ORF">ACFPTN_18540</name>
</gene>
<evidence type="ECO:0000313" key="5">
    <source>
        <dbReference type="Proteomes" id="UP001595974"/>
    </source>
</evidence>
<dbReference type="Pfam" id="PF01361">
    <property type="entry name" value="Tautomerase"/>
    <property type="match status" value="2"/>
</dbReference>
<evidence type="ECO:0000256" key="1">
    <source>
        <dbReference type="ARBA" id="ARBA00006723"/>
    </source>
</evidence>
<organism evidence="4 5">
    <name type="scientific">Thauera sinica</name>
    <dbReference type="NCBI Taxonomy" id="2665146"/>
    <lineage>
        <taxon>Bacteria</taxon>
        <taxon>Pseudomonadati</taxon>
        <taxon>Pseudomonadota</taxon>
        <taxon>Betaproteobacteria</taxon>
        <taxon>Rhodocyclales</taxon>
        <taxon>Zoogloeaceae</taxon>
        <taxon>Thauera</taxon>
    </lineage>
</organism>
<name>A0ABW1AW34_9RHOO</name>
<dbReference type="SUPFAM" id="SSF55331">
    <property type="entry name" value="Tautomerase/MIF"/>
    <property type="match status" value="1"/>
</dbReference>
<dbReference type="InterPro" id="IPR014347">
    <property type="entry name" value="Tautomerase/MIF_sf"/>
</dbReference>
<dbReference type="Proteomes" id="UP001595974">
    <property type="component" value="Unassembled WGS sequence"/>
</dbReference>
<sequence length="144" mass="15876">MPVVNFHLVEGRATPEQEAALLKSASRLYCEVLRAPVDRVRAFITHHAPQRFLVAGELVSENSLHAPVFDFIVLEGRPLEERQRLLAGFTDILVDVLGVDRELVRGSCTRVPPEDWAIGGRPASVLRADEVRARAERASSGVVS</sequence>
<dbReference type="EMBL" id="JBHSOG010000094">
    <property type="protein sequence ID" value="MFC5771384.1"/>
    <property type="molecule type" value="Genomic_DNA"/>
</dbReference>
<dbReference type="RefSeq" id="WP_096448051.1">
    <property type="nucleotide sequence ID" value="NZ_JBHSOG010000094.1"/>
</dbReference>
<dbReference type="InterPro" id="IPR004370">
    <property type="entry name" value="4-OT-like_dom"/>
</dbReference>
<evidence type="ECO:0000313" key="4">
    <source>
        <dbReference type="EMBL" id="MFC5771384.1"/>
    </source>
</evidence>
<keyword evidence="5" id="KW-1185">Reference proteome</keyword>
<dbReference type="PANTHER" id="PTHR35530">
    <property type="entry name" value="TAUTOMERASE-RELATED"/>
    <property type="match status" value="1"/>
</dbReference>
<reference evidence="5" key="1">
    <citation type="journal article" date="2019" name="Int. J. Syst. Evol. Microbiol.">
        <title>The Global Catalogue of Microorganisms (GCM) 10K type strain sequencing project: providing services to taxonomists for standard genome sequencing and annotation.</title>
        <authorList>
            <consortium name="The Broad Institute Genomics Platform"/>
            <consortium name="The Broad Institute Genome Sequencing Center for Infectious Disease"/>
            <person name="Wu L."/>
            <person name="Ma J."/>
        </authorList>
    </citation>
    <scope>NUCLEOTIDE SEQUENCE [LARGE SCALE GENOMIC DNA]</scope>
    <source>
        <strain evidence="5">SHR3</strain>
    </source>
</reference>
<protein>
    <submittedName>
        <fullName evidence="4">4-oxalocrotonate tautomerase family protein</fullName>
    </submittedName>
</protein>
<comment type="similarity">
    <text evidence="1">Belongs to the 4-oxalocrotonate tautomerase family.</text>
</comment>
<accession>A0ABW1AW34</accession>
<dbReference type="PANTHER" id="PTHR35530:SF1">
    <property type="entry name" value="2-HYDROXYMUCONATE TAUTOMERASE"/>
    <property type="match status" value="1"/>
</dbReference>
<evidence type="ECO:0000259" key="3">
    <source>
        <dbReference type="Pfam" id="PF01361"/>
    </source>
</evidence>
<feature type="domain" description="4-oxalocrotonate tautomerase-like" evidence="3">
    <location>
        <begin position="67"/>
        <end position="121"/>
    </location>
</feature>